<dbReference type="AlphaFoldDB" id="A0A919GG05"/>
<name>A0A919GG05_9ACTN</name>
<reference evidence="1" key="1">
    <citation type="journal article" date="2014" name="Int. J. Syst. Evol. Microbiol.">
        <title>Complete genome sequence of Corynebacterium casei LMG S-19264T (=DSM 44701T), isolated from a smear-ripened cheese.</title>
        <authorList>
            <consortium name="US DOE Joint Genome Institute (JGI-PGF)"/>
            <person name="Walter F."/>
            <person name="Albersmeier A."/>
            <person name="Kalinowski J."/>
            <person name="Ruckert C."/>
        </authorList>
    </citation>
    <scope>NUCLEOTIDE SEQUENCE</scope>
    <source>
        <strain evidence="1">CGMCC 4.7403</strain>
    </source>
</reference>
<keyword evidence="2" id="KW-1185">Reference proteome</keyword>
<sequence length="94" mass="9975">MVEVNSADLWGRPGRSVTRAIDRRVPGALVPIAVSRASLLVAGGVLCSGRVTLMIKRLLMGCLVSPLRGGGPPSVLDCDGMRRRQRGGVVPFCY</sequence>
<dbReference type="Proteomes" id="UP000603227">
    <property type="component" value="Unassembled WGS sequence"/>
</dbReference>
<organism evidence="1 2">
    <name type="scientific">Streptomyces capitiformicae</name>
    <dbReference type="NCBI Taxonomy" id="2014920"/>
    <lineage>
        <taxon>Bacteria</taxon>
        <taxon>Bacillati</taxon>
        <taxon>Actinomycetota</taxon>
        <taxon>Actinomycetes</taxon>
        <taxon>Kitasatosporales</taxon>
        <taxon>Streptomycetaceae</taxon>
        <taxon>Streptomyces</taxon>
    </lineage>
</organism>
<gene>
    <name evidence="1" type="ORF">GCM10017771_10720</name>
</gene>
<accession>A0A919GG05</accession>
<protein>
    <submittedName>
        <fullName evidence="1">Uncharacterized protein</fullName>
    </submittedName>
</protein>
<comment type="caution">
    <text evidence="1">The sequence shown here is derived from an EMBL/GenBank/DDBJ whole genome shotgun (WGS) entry which is preliminary data.</text>
</comment>
<evidence type="ECO:0000313" key="2">
    <source>
        <dbReference type="Proteomes" id="UP000603227"/>
    </source>
</evidence>
<proteinExistence type="predicted"/>
<dbReference type="EMBL" id="BNAT01000003">
    <property type="protein sequence ID" value="GHH83631.1"/>
    <property type="molecule type" value="Genomic_DNA"/>
</dbReference>
<reference evidence="1" key="2">
    <citation type="submission" date="2020-09" db="EMBL/GenBank/DDBJ databases">
        <authorList>
            <person name="Sun Q."/>
            <person name="Zhou Y."/>
        </authorList>
    </citation>
    <scope>NUCLEOTIDE SEQUENCE</scope>
    <source>
        <strain evidence="1">CGMCC 4.7403</strain>
    </source>
</reference>
<evidence type="ECO:0000313" key="1">
    <source>
        <dbReference type="EMBL" id="GHH83631.1"/>
    </source>
</evidence>